<evidence type="ECO:0000313" key="4">
    <source>
        <dbReference type="Proteomes" id="UP000184211"/>
    </source>
</evidence>
<dbReference type="SUPFAM" id="SSF48498">
    <property type="entry name" value="Tetracyclin repressor-like, C-terminal domain"/>
    <property type="match status" value="1"/>
</dbReference>
<dbReference type="RefSeq" id="WP_072792080.1">
    <property type="nucleotide sequence ID" value="NZ_FQWM01000002.1"/>
</dbReference>
<keyword evidence="1" id="KW-0238">DNA-binding</keyword>
<reference evidence="4" key="1">
    <citation type="submission" date="2016-11" db="EMBL/GenBank/DDBJ databases">
        <authorList>
            <person name="Varghese N."/>
            <person name="Submissions S."/>
        </authorList>
    </citation>
    <scope>NUCLEOTIDE SEQUENCE [LARGE SCALE GENOMIC DNA]</scope>
    <source>
        <strain evidence="4">DSM 28223</strain>
    </source>
</reference>
<dbReference type="Gene3D" id="1.10.357.10">
    <property type="entry name" value="Tetracycline Repressor, domain 2"/>
    <property type="match status" value="1"/>
</dbReference>
<dbReference type="InterPro" id="IPR001647">
    <property type="entry name" value="HTH_TetR"/>
</dbReference>
<evidence type="ECO:0000259" key="2">
    <source>
        <dbReference type="Pfam" id="PF00440"/>
    </source>
</evidence>
<sequence>MAKNRLSRDLWLAAGFNALTEQGPVALKAEPLARRLGTTKGSFYWHFKDVPDFQSEMLELWEARAFADIDAARAAEDNPVKRLRAISDLAARSASEDLGGVGAEPAMRAWARENEAVAAAVARIDDKRLAYLTDLLTEVGLTNQDLSRMIYGALLGMQDLSARDGVDNTQALGTLVDLILALYEEE</sequence>
<dbReference type="InterPro" id="IPR009057">
    <property type="entry name" value="Homeodomain-like_sf"/>
</dbReference>
<dbReference type="EMBL" id="FQWM01000002">
    <property type="protein sequence ID" value="SHG86522.1"/>
    <property type="molecule type" value="Genomic_DNA"/>
</dbReference>
<dbReference type="Proteomes" id="UP000184211">
    <property type="component" value="Unassembled WGS sequence"/>
</dbReference>
<protein>
    <submittedName>
        <fullName evidence="3">Transcriptional regulator, TetR family</fullName>
    </submittedName>
</protein>
<keyword evidence="4" id="KW-1185">Reference proteome</keyword>
<dbReference type="InterPro" id="IPR036271">
    <property type="entry name" value="Tet_transcr_reg_TetR-rel_C_sf"/>
</dbReference>
<organism evidence="3 4">
    <name type="scientific">Cognatishimia maritima</name>
    <dbReference type="NCBI Taxonomy" id="870908"/>
    <lineage>
        <taxon>Bacteria</taxon>
        <taxon>Pseudomonadati</taxon>
        <taxon>Pseudomonadota</taxon>
        <taxon>Alphaproteobacteria</taxon>
        <taxon>Rhodobacterales</taxon>
        <taxon>Paracoccaceae</taxon>
        <taxon>Cognatishimia</taxon>
    </lineage>
</organism>
<dbReference type="AlphaFoldDB" id="A0A1M5NAN2"/>
<gene>
    <name evidence="3" type="ORF">SAMN04488044_1471</name>
</gene>
<dbReference type="GO" id="GO:0003677">
    <property type="term" value="F:DNA binding"/>
    <property type="evidence" value="ECO:0007669"/>
    <property type="project" value="UniProtKB-KW"/>
</dbReference>
<dbReference type="STRING" id="870908.SAMN04488044_1471"/>
<evidence type="ECO:0000313" key="3">
    <source>
        <dbReference type="EMBL" id="SHG86522.1"/>
    </source>
</evidence>
<dbReference type="Pfam" id="PF00440">
    <property type="entry name" value="TetR_N"/>
    <property type="match status" value="1"/>
</dbReference>
<dbReference type="SUPFAM" id="SSF46689">
    <property type="entry name" value="Homeodomain-like"/>
    <property type="match status" value="1"/>
</dbReference>
<evidence type="ECO:0000256" key="1">
    <source>
        <dbReference type="ARBA" id="ARBA00023125"/>
    </source>
</evidence>
<accession>A0A1M5NAN2</accession>
<proteinExistence type="predicted"/>
<feature type="domain" description="HTH tetR-type" evidence="2">
    <location>
        <begin position="12"/>
        <end position="48"/>
    </location>
</feature>
<name>A0A1M5NAN2_9RHOB</name>
<dbReference type="OrthoDB" id="3218408at2"/>